<dbReference type="RefSeq" id="WP_059142610.1">
    <property type="nucleotide sequence ID" value="NZ_LLZJ01000040.1"/>
</dbReference>
<name>A0A0X3X9P9_STRVO</name>
<organism evidence="2 3">
    <name type="scientific">Streptomyces violaceusniger</name>
    <dbReference type="NCBI Taxonomy" id="68280"/>
    <lineage>
        <taxon>Bacteria</taxon>
        <taxon>Bacillati</taxon>
        <taxon>Actinomycetota</taxon>
        <taxon>Actinomycetes</taxon>
        <taxon>Kitasatosporales</taxon>
        <taxon>Streptomycetaceae</taxon>
        <taxon>Streptomyces</taxon>
        <taxon>Streptomyces violaceusniger group</taxon>
    </lineage>
</organism>
<accession>A0A0X3X9P9</accession>
<reference evidence="3" key="1">
    <citation type="submission" date="2015-10" db="EMBL/GenBank/DDBJ databases">
        <authorList>
            <person name="Ju K.-S."/>
            <person name="Doroghazi J.R."/>
            <person name="Metcalf W.W."/>
        </authorList>
    </citation>
    <scope>NUCLEOTIDE SEQUENCE [LARGE SCALE GENOMIC DNA]</scope>
    <source>
        <strain evidence="3">NRRL F-8817</strain>
    </source>
</reference>
<dbReference type="GO" id="GO:0043041">
    <property type="term" value="P:amino acid activation for nonribosomal peptide biosynthetic process"/>
    <property type="evidence" value="ECO:0007669"/>
    <property type="project" value="TreeGrafter"/>
</dbReference>
<evidence type="ECO:0000313" key="2">
    <source>
        <dbReference type="EMBL" id="KUL65843.1"/>
    </source>
</evidence>
<dbReference type="InterPro" id="IPR001242">
    <property type="entry name" value="Condensation_dom"/>
</dbReference>
<dbReference type="GO" id="GO:0008610">
    <property type="term" value="P:lipid biosynthetic process"/>
    <property type="evidence" value="ECO:0007669"/>
    <property type="project" value="UniProtKB-ARBA"/>
</dbReference>
<sequence length="464" mass="52021">MTASGDPVPLSPQQEWIWESMRFMNPDDAALTRTNVCLAFTLRGPLDTGRLERAVADVRRRHEALRTSLSDLGTAPHTHVQDAEDSHPPLLALVDLSGVPPEDQDTYCELMAGAEEHRLFDYVRGPLWRATLVRRSPTEHVLVLSAAHLVLDAPSVQLVVRHLAEAYEGIAPPARQEQYRDFVRRAARPPSDTDRRLDHWRRVLSPLPAPLDVRTDYPAAPPPVFLRETTPFRAEADPEALAGLRGRAGVTPYLIHVAAYVAALADLCGARRVVVGSTLTRLELKPDPHAVGHFADLVLLPVEVRPEHTFGELLEHVRDTALDAYDNQLPYLRIADAIDPDFTARRPWPARALYHVWVRGSVLNADLGPPERIGDAEVRPFEFTRETCYPIELDGDRYAHVYGQNVVPTLYAGPTGLEGEMTYNRAVFTPSSAQRYVDRHCQNLEHMLKDPQTRIGEVWHDTGR</sequence>
<dbReference type="GO" id="GO:0003824">
    <property type="term" value="F:catalytic activity"/>
    <property type="evidence" value="ECO:0007669"/>
    <property type="project" value="InterPro"/>
</dbReference>
<dbReference type="GO" id="GO:0044550">
    <property type="term" value="P:secondary metabolite biosynthetic process"/>
    <property type="evidence" value="ECO:0007669"/>
    <property type="project" value="TreeGrafter"/>
</dbReference>
<dbReference type="Gene3D" id="3.30.559.30">
    <property type="entry name" value="Nonribosomal peptide synthetase, condensation domain"/>
    <property type="match status" value="1"/>
</dbReference>
<dbReference type="InterPro" id="IPR023213">
    <property type="entry name" value="CAT-like_dom_sf"/>
</dbReference>
<dbReference type="GO" id="GO:0031177">
    <property type="term" value="F:phosphopantetheine binding"/>
    <property type="evidence" value="ECO:0007669"/>
    <property type="project" value="TreeGrafter"/>
</dbReference>
<dbReference type="AlphaFoldDB" id="A0A0X3X9P9"/>
<dbReference type="PANTHER" id="PTHR45527">
    <property type="entry name" value="NONRIBOSOMAL PEPTIDE SYNTHETASE"/>
    <property type="match status" value="1"/>
</dbReference>
<dbReference type="Gene3D" id="3.30.559.10">
    <property type="entry name" value="Chloramphenicol acetyltransferase-like domain"/>
    <property type="match status" value="1"/>
</dbReference>
<feature type="domain" description="Condensation" evidence="1">
    <location>
        <begin position="8"/>
        <end position="336"/>
    </location>
</feature>
<proteinExistence type="predicted"/>
<dbReference type="OrthoDB" id="3447635at2"/>
<evidence type="ECO:0000313" key="3">
    <source>
        <dbReference type="Proteomes" id="UP000053413"/>
    </source>
</evidence>
<comment type="caution">
    <text evidence="2">The sequence shown here is derived from an EMBL/GenBank/DDBJ whole genome shotgun (WGS) entry which is preliminary data.</text>
</comment>
<protein>
    <recommendedName>
        <fullName evidence="1">Condensation domain-containing protein</fullName>
    </recommendedName>
</protein>
<gene>
    <name evidence="2" type="ORF">ADL28_05680</name>
</gene>
<evidence type="ECO:0000259" key="1">
    <source>
        <dbReference type="Pfam" id="PF00668"/>
    </source>
</evidence>
<dbReference type="EMBL" id="LLZJ01000040">
    <property type="protein sequence ID" value="KUL65843.1"/>
    <property type="molecule type" value="Genomic_DNA"/>
</dbReference>
<dbReference type="SUPFAM" id="SSF52777">
    <property type="entry name" value="CoA-dependent acyltransferases"/>
    <property type="match status" value="2"/>
</dbReference>
<dbReference type="GO" id="GO:0005737">
    <property type="term" value="C:cytoplasm"/>
    <property type="evidence" value="ECO:0007669"/>
    <property type="project" value="TreeGrafter"/>
</dbReference>
<dbReference type="Proteomes" id="UP000053413">
    <property type="component" value="Unassembled WGS sequence"/>
</dbReference>
<dbReference type="Pfam" id="PF00668">
    <property type="entry name" value="Condensation"/>
    <property type="match status" value="1"/>
</dbReference>
<dbReference type="PANTHER" id="PTHR45527:SF1">
    <property type="entry name" value="FATTY ACID SYNTHASE"/>
    <property type="match status" value="1"/>
</dbReference>